<protein>
    <recommendedName>
        <fullName evidence="3">Ricin B lectin domain-containing protein</fullName>
    </recommendedName>
</protein>
<keyword evidence="2" id="KW-0732">Signal</keyword>
<dbReference type="Pfam" id="PF14200">
    <property type="entry name" value="RicinB_lectin_2"/>
    <property type="match status" value="1"/>
</dbReference>
<comment type="caution">
    <text evidence="4">The sequence shown here is derived from an EMBL/GenBank/DDBJ whole genome shotgun (WGS) entry which is preliminary data.</text>
</comment>
<evidence type="ECO:0000313" key="5">
    <source>
        <dbReference type="Proteomes" id="UP000540506"/>
    </source>
</evidence>
<evidence type="ECO:0000256" key="2">
    <source>
        <dbReference type="SAM" id="SignalP"/>
    </source>
</evidence>
<feature type="signal peptide" evidence="2">
    <location>
        <begin position="1"/>
        <end position="33"/>
    </location>
</feature>
<dbReference type="Proteomes" id="UP000540506">
    <property type="component" value="Unassembled WGS sequence"/>
</dbReference>
<dbReference type="EMBL" id="JACHJV010000002">
    <property type="protein sequence ID" value="MBB4928247.1"/>
    <property type="molecule type" value="Genomic_DNA"/>
</dbReference>
<dbReference type="InterPro" id="IPR035992">
    <property type="entry name" value="Ricin_B-like_lectins"/>
</dbReference>
<evidence type="ECO:0000259" key="3">
    <source>
        <dbReference type="SMART" id="SM00458"/>
    </source>
</evidence>
<feature type="chain" id="PRO_5039041481" description="Ricin B lectin domain-containing protein" evidence="2">
    <location>
        <begin position="34"/>
        <end position="539"/>
    </location>
</feature>
<accession>A0A7W7RA44</accession>
<dbReference type="SUPFAM" id="SSF50370">
    <property type="entry name" value="Ricin B-like lectins"/>
    <property type="match status" value="2"/>
</dbReference>
<organism evidence="4 5">
    <name type="scientific">Kitasatospora kifunensis</name>
    <name type="common">Streptomyces kifunensis</name>
    <dbReference type="NCBI Taxonomy" id="58351"/>
    <lineage>
        <taxon>Bacteria</taxon>
        <taxon>Bacillati</taxon>
        <taxon>Actinomycetota</taxon>
        <taxon>Actinomycetes</taxon>
        <taxon>Kitasatosporales</taxon>
        <taxon>Streptomycetaceae</taxon>
        <taxon>Kitasatospora</taxon>
    </lineage>
</organism>
<feature type="compositionally biased region" description="Polar residues" evidence="1">
    <location>
        <begin position="379"/>
        <end position="399"/>
    </location>
</feature>
<reference evidence="4 5" key="1">
    <citation type="submission" date="2020-08" db="EMBL/GenBank/DDBJ databases">
        <title>Sequencing the genomes of 1000 actinobacteria strains.</title>
        <authorList>
            <person name="Klenk H.-P."/>
        </authorList>
    </citation>
    <scope>NUCLEOTIDE SEQUENCE [LARGE SCALE GENOMIC DNA]</scope>
    <source>
        <strain evidence="4 5">DSM 41654</strain>
    </source>
</reference>
<dbReference type="Pfam" id="PF00652">
    <property type="entry name" value="Ricin_B_lectin"/>
    <property type="match status" value="1"/>
</dbReference>
<feature type="domain" description="Ricin B lectin" evidence="3">
    <location>
        <begin position="416"/>
        <end position="537"/>
    </location>
</feature>
<dbReference type="RefSeq" id="WP_184945242.1">
    <property type="nucleotide sequence ID" value="NZ_JACHJV010000002.1"/>
</dbReference>
<name>A0A7W7RA44_KITKI</name>
<evidence type="ECO:0000256" key="1">
    <source>
        <dbReference type="SAM" id="MobiDB-lite"/>
    </source>
</evidence>
<keyword evidence="5" id="KW-1185">Reference proteome</keyword>
<dbReference type="AlphaFoldDB" id="A0A7W7RA44"/>
<proteinExistence type="predicted"/>
<dbReference type="SMART" id="SM00458">
    <property type="entry name" value="RICIN"/>
    <property type="match status" value="2"/>
</dbReference>
<dbReference type="CDD" id="cd00161">
    <property type="entry name" value="beta-trefoil_Ricin-like"/>
    <property type="match status" value="1"/>
</dbReference>
<dbReference type="InterPro" id="IPR000772">
    <property type="entry name" value="Ricin_B_lectin"/>
</dbReference>
<sequence>MIISWDVRKLPRIAATLAVALIMAMGFAMSPFAAVKAHAAGNCAQRLQCMTLFAMADSYESRVLDYNGGYFADGDASNAPGVYSYSGIGNTNQTFQFNTIYGDGSFSIISNSTGECLLGATPSSYRTYWFQCDGSMSQRWFIEPSPQGGFMIRSLAPGYNYGCLNVTGGTYNAVFKTQDVGVYSCNSGDNNSRWDVFDSAGVYDSELWDLAAQYGNTLCTPSSGGTNSYCKFVVDSKSAQPASAPCVVTDWPAGPGNVPFNFSYTQSFDESQTTGTVNQTNTQVGVSLTLGNTGFENASPISATFSASFGQMWETNYSRTTGTGSSNAVGFTYTSKANVPAWVDYTPVFQYFNGHFVFDAGSWAQWTYASNSTVTAAQSGSGNATGNYWPDDTSTGHTRPSQSCSSITSPPPPPYTAPRGSIADGSGRCVSDNGSLAGGSVTLGGCTTWNVRNNGEVSSSTTGLCLSTYNGGTGNNTTLTTNTCNGSTSPGITAFWHRLDGSIVNPVSARCVDEYYGGNPLELYDCVGNSNQQFPTFPH</sequence>
<dbReference type="PROSITE" id="PS50231">
    <property type="entry name" value="RICIN_B_LECTIN"/>
    <property type="match status" value="2"/>
</dbReference>
<feature type="region of interest" description="Disordered" evidence="1">
    <location>
        <begin position="379"/>
        <end position="424"/>
    </location>
</feature>
<dbReference type="Gene3D" id="2.80.10.50">
    <property type="match status" value="2"/>
</dbReference>
<gene>
    <name evidence="4" type="ORF">FHR34_007342</name>
</gene>
<evidence type="ECO:0000313" key="4">
    <source>
        <dbReference type="EMBL" id="MBB4928247.1"/>
    </source>
</evidence>
<feature type="domain" description="Ricin B lectin" evidence="3">
    <location>
        <begin position="50"/>
        <end position="197"/>
    </location>
</feature>